<dbReference type="Pfam" id="PF08447">
    <property type="entry name" value="PAS_3"/>
    <property type="match status" value="1"/>
</dbReference>
<dbReference type="EMBL" id="JARO02002043">
    <property type="protein sequence ID" value="KPP73722.1"/>
    <property type="molecule type" value="Genomic_DNA"/>
</dbReference>
<name>A0A0P7Z0A8_SCLFO</name>
<sequence>MIAGTTALGAAPRSLSGPSTGPTCPSAARLTGELRTRPPARVGLPGVAESDSGTSVLPGSVLFLLGYSPQEMTGRSWYSMVHPEDLHHGASRHRSLRECALTFTSYVHHIYTIR</sequence>
<dbReference type="AlphaFoldDB" id="A0A0P7Z0A8"/>
<organism evidence="3 4">
    <name type="scientific">Scleropages formosus</name>
    <name type="common">Asian bonytongue</name>
    <name type="synonym">Osteoglossum formosum</name>
    <dbReference type="NCBI Taxonomy" id="113540"/>
    <lineage>
        <taxon>Eukaryota</taxon>
        <taxon>Metazoa</taxon>
        <taxon>Chordata</taxon>
        <taxon>Craniata</taxon>
        <taxon>Vertebrata</taxon>
        <taxon>Euteleostomi</taxon>
        <taxon>Actinopterygii</taxon>
        <taxon>Neopterygii</taxon>
        <taxon>Teleostei</taxon>
        <taxon>Osteoglossocephala</taxon>
        <taxon>Osteoglossomorpha</taxon>
        <taxon>Osteoglossiformes</taxon>
        <taxon>Osteoglossidae</taxon>
        <taxon>Scleropages</taxon>
    </lineage>
</organism>
<evidence type="ECO:0000313" key="4">
    <source>
        <dbReference type="Proteomes" id="UP000034805"/>
    </source>
</evidence>
<dbReference type="SUPFAM" id="SSF55785">
    <property type="entry name" value="PYP-like sensor domain (PAS domain)"/>
    <property type="match status" value="1"/>
</dbReference>
<dbReference type="STRING" id="113540.ENSSFOP00015043753"/>
<evidence type="ECO:0000256" key="1">
    <source>
        <dbReference type="SAM" id="MobiDB-lite"/>
    </source>
</evidence>
<dbReference type="Proteomes" id="UP000034805">
    <property type="component" value="Unassembled WGS sequence"/>
</dbReference>
<dbReference type="InterPro" id="IPR035965">
    <property type="entry name" value="PAS-like_dom_sf"/>
</dbReference>
<proteinExistence type="predicted"/>
<dbReference type="InterPro" id="IPR000014">
    <property type="entry name" value="PAS"/>
</dbReference>
<accession>A0A0P7Z0A8</accession>
<dbReference type="InterPro" id="IPR013655">
    <property type="entry name" value="PAS_fold_3"/>
</dbReference>
<protein>
    <recommendedName>
        <fullName evidence="2">PAS domain-containing protein</fullName>
    </recommendedName>
</protein>
<evidence type="ECO:0000259" key="2">
    <source>
        <dbReference type="PROSITE" id="PS50112"/>
    </source>
</evidence>
<gene>
    <name evidence="3" type="ORF">Z043_107174</name>
</gene>
<dbReference type="Gene3D" id="3.30.450.20">
    <property type="entry name" value="PAS domain"/>
    <property type="match status" value="1"/>
</dbReference>
<comment type="caution">
    <text evidence="3">The sequence shown here is derived from an EMBL/GenBank/DDBJ whole genome shotgun (WGS) entry which is preliminary data.</text>
</comment>
<evidence type="ECO:0000313" key="3">
    <source>
        <dbReference type="EMBL" id="KPP73722.1"/>
    </source>
</evidence>
<dbReference type="PROSITE" id="PS50112">
    <property type="entry name" value="PAS"/>
    <property type="match status" value="1"/>
</dbReference>
<dbReference type="CDD" id="cd00130">
    <property type="entry name" value="PAS"/>
    <property type="match status" value="1"/>
</dbReference>
<feature type="domain" description="PAS" evidence="2">
    <location>
        <begin position="64"/>
        <end position="85"/>
    </location>
</feature>
<feature type="region of interest" description="Disordered" evidence="1">
    <location>
        <begin position="1"/>
        <end position="55"/>
    </location>
</feature>
<reference evidence="3 4" key="1">
    <citation type="submission" date="2015-08" db="EMBL/GenBank/DDBJ databases">
        <title>The genome of the Asian arowana (Scleropages formosus).</title>
        <authorList>
            <person name="Tan M.H."/>
            <person name="Gan H.M."/>
            <person name="Croft L.J."/>
            <person name="Austin C.M."/>
        </authorList>
    </citation>
    <scope>NUCLEOTIDE SEQUENCE [LARGE SCALE GENOMIC DNA]</scope>
    <source>
        <strain evidence="3">Aro1</strain>
    </source>
</reference>